<evidence type="ECO:0000313" key="2">
    <source>
        <dbReference type="Proteomes" id="UP000192796"/>
    </source>
</evidence>
<comment type="caution">
    <text evidence="1">The sequence shown here is derived from an EMBL/GenBank/DDBJ whole genome shotgun (WGS) entry which is preliminary data.</text>
</comment>
<dbReference type="Proteomes" id="UP000192796">
    <property type="component" value="Unassembled WGS sequence"/>
</dbReference>
<dbReference type="InterPro" id="IPR046233">
    <property type="entry name" value="DUF6266"/>
</dbReference>
<dbReference type="STRING" id="1703345.A3860_38055"/>
<dbReference type="AlphaFoldDB" id="A0A1V9FLU3"/>
<protein>
    <submittedName>
        <fullName evidence="1">Uncharacterized protein</fullName>
    </submittedName>
</protein>
<organism evidence="1 2">
    <name type="scientific">Niastella vici</name>
    <dbReference type="NCBI Taxonomy" id="1703345"/>
    <lineage>
        <taxon>Bacteria</taxon>
        <taxon>Pseudomonadati</taxon>
        <taxon>Bacteroidota</taxon>
        <taxon>Chitinophagia</taxon>
        <taxon>Chitinophagales</taxon>
        <taxon>Chitinophagaceae</taxon>
        <taxon>Niastella</taxon>
    </lineage>
</organism>
<dbReference type="Pfam" id="PF19781">
    <property type="entry name" value="DUF6266"/>
    <property type="match status" value="1"/>
</dbReference>
<name>A0A1V9FLU3_9BACT</name>
<evidence type="ECO:0000313" key="1">
    <source>
        <dbReference type="EMBL" id="OQP59261.1"/>
    </source>
</evidence>
<dbReference type="EMBL" id="LVYD01000083">
    <property type="protein sequence ID" value="OQP59261.1"/>
    <property type="molecule type" value="Genomic_DNA"/>
</dbReference>
<dbReference type="OrthoDB" id="821958at2"/>
<sequence length="212" mass="22998">MAQTSKGILGNVSGTVGTVVGAKWRGKSYLRSKPDIKKSGKKSDRQLIQQAKFALANNLSQGMKELLDIGFKTTATGLTGKNKALSHMLKKAITGTYPDLQIAYNRVMVSKGTLLNAFDAKASVAVKEAIQFTWTDNSTVSNTNETDVVLMAAYCPDFNCTVFRTGNNRKTANDTLQMPGFTGKLVHTWVTFITEDGEDIATSLYTGEVIIT</sequence>
<gene>
    <name evidence="1" type="ORF">A3860_38055</name>
</gene>
<dbReference type="RefSeq" id="WP_081154824.1">
    <property type="nucleotide sequence ID" value="NZ_LVYD01000083.1"/>
</dbReference>
<keyword evidence="2" id="KW-1185">Reference proteome</keyword>
<accession>A0A1V9FLU3</accession>
<reference evidence="1 2" key="1">
    <citation type="submission" date="2016-03" db="EMBL/GenBank/DDBJ databases">
        <title>Niastella vici sp. nov., isolated from farmland soil.</title>
        <authorList>
            <person name="Chen L."/>
            <person name="Wang D."/>
            <person name="Yang S."/>
            <person name="Wang G."/>
        </authorList>
    </citation>
    <scope>NUCLEOTIDE SEQUENCE [LARGE SCALE GENOMIC DNA]</scope>
    <source>
        <strain evidence="1 2">DJ57</strain>
    </source>
</reference>
<proteinExistence type="predicted"/>